<keyword evidence="2" id="KW-1185">Reference proteome</keyword>
<dbReference type="EMBL" id="JABANO010029060">
    <property type="protein sequence ID" value="KAF4714159.1"/>
    <property type="molecule type" value="Genomic_DNA"/>
</dbReference>
<dbReference type="AlphaFoldDB" id="A0A7J6QZV7"/>
<organism evidence="1 2">
    <name type="scientific">Perkinsus olseni</name>
    <name type="common">Perkinsus atlanticus</name>
    <dbReference type="NCBI Taxonomy" id="32597"/>
    <lineage>
        <taxon>Eukaryota</taxon>
        <taxon>Sar</taxon>
        <taxon>Alveolata</taxon>
        <taxon>Perkinsozoa</taxon>
        <taxon>Perkinsea</taxon>
        <taxon>Perkinsida</taxon>
        <taxon>Perkinsidae</taxon>
        <taxon>Perkinsus</taxon>
    </lineage>
</organism>
<evidence type="ECO:0000313" key="1">
    <source>
        <dbReference type="EMBL" id="KAF4714159.1"/>
    </source>
</evidence>
<gene>
    <name evidence="1" type="ORF">FOZ63_005808</name>
</gene>
<proteinExistence type="predicted"/>
<comment type="caution">
    <text evidence="1">The sequence shown here is derived from an EMBL/GenBank/DDBJ whole genome shotgun (WGS) entry which is preliminary data.</text>
</comment>
<reference evidence="1 2" key="1">
    <citation type="submission" date="2020-04" db="EMBL/GenBank/DDBJ databases">
        <title>Perkinsus olseni comparative genomics.</title>
        <authorList>
            <person name="Bogema D.R."/>
        </authorList>
    </citation>
    <scope>NUCLEOTIDE SEQUENCE [LARGE SCALE GENOMIC DNA]</scope>
    <source>
        <strain evidence="1 2">ATCC PRA-207</strain>
    </source>
</reference>
<sequence length="150" mass="16792">MMLAVRGGDHRRPSLVDAEITSVLAAVSVTGDVDTKKPARLVMSSPYVDTESGSPEEAEQALDTVLQHIFAKYRRSVGVVLYDSKDTFYEFAEEYMLPRHRYWTEKEAGICLTAVPVQMPVPAQECLLHSPYVIPAEFLSFETYFKTPTG</sequence>
<evidence type="ECO:0000313" key="2">
    <source>
        <dbReference type="Proteomes" id="UP000553632"/>
    </source>
</evidence>
<name>A0A7J6QZV7_PEROL</name>
<accession>A0A7J6QZV7</accession>
<dbReference type="Proteomes" id="UP000553632">
    <property type="component" value="Unassembled WGS sequence"/>
</dbReference>
<protein>
    <submittedName>
        <fullName evidence="1">Uncharacterized protein</fullName>
    </submittedName>
</protein>